<feature type="region of interest" description="Disordered" evidence="1">
    <location>
        <begin position="1"/>
        <end position="23"/>
    </location>
</feature>
<dbReference type="AlphaFoldDB" id="A0A7J7F6A8"/>
<dbReference type="Gene3D" id="6.10.280.30">
    <property type="match status" value="1"/>
</dbReference>
<evidence type="ECO:0000313" key="2">
    <source>
        <dbReference type="EMBL" id="KAF5923559.1"/>
    </source>
</evidence>
<accession>A0A7J7F6A8</accession>
<dbReference type="SUPFAM" id="SSF101494">
    <property type="entry name" value="Stathmin"/>
    <property type="match status" value="1"/>
</dbReference>
<name>A0A7J7F6A8_DICBM</name>
<dbReference type="InterPro" id="IPR036002">
    <property type="entry name" value="Stathmin_sf"/>
</dbReference>
<dbReference type="Proteomes" id="UP000551758">
    <property type="component" value="Unassembled WGS sequence"/>
</dbReference>
<dbReference type="InterPro" id="IPR000956">
    <property type="entry name" value="Stathmin_fam"/>
</dbReference>
<organism evidence="2 3">
    <name type="scientific">Diceros bicornis minor</name>
    <name type="common">South-central black rhinoceros</name>
    <dbReference type="NCBI Taxonomy" id="77932"/>
    <lineage>
        <taxon>Eukaryota</taxon>
        <taxon>Metazoa</taxon>
        <taxon>Chordata</taxon>
        <taxon>Craniata</taxon>
        <taxon>Vertebrata</taxon>
        <taxon>Euteleostomi</taxon>
        <taxon>Mammalia</taxon>
        <taxon>Eutheria</taxon>
        <taxon>Laurasiatheria</taxon>
        <taxon>Perissodactyla</taxon>
        <taxon>Rhinocerotidae</taxon>
        <taxon>Diceros</taxon>
    </lineage>
</organism>
<dbReference type="Pfam" id="PF00836">
    <property type="entry name" value="Stathmin"/>
    <property type="match status" value="1"/>
</dbReference>
<reference evidence="2 3" key="1">
    <citation type="journal article" date="2020" name="Mol. Biol. Evol.">
        <title>Interspecific Gene Flow and the Evolution of Specialization in Black and White Rhinoceros.</title>
        <authorList>
            <person name="Moodley Y."/>
            <person name="Westbury M.V."/>
            <person name="Russo I.M."/>
            <person name="Gopalakrishnan S."/>
            <person name="Rakotoarivelo A."/>
            <person name="Olsen R.A."/>
            <person name="Prost S."/>
            <person name="Tunstall T."/>
            <person name="Ryder O.A."/>
            <person name="Dalen L."/>
            <person name="Bruford M.W."/>
        </authorList>
    </citation>
    <scope>NUCLEOTIDE SEQUENCE [LARGE SCALE GENOMIC DNA]</scope>
    <source>
        <strain evidence="2">SBR-YM</strain>
        <tissue evidence="2">Skin</tissue>
    </source>
</reference>
<proteinExistence type="predicted"/>
<evidence type="ECO:0000313" key="3">
    <source>
        <dbReference type="Proteomes" id="UP000551758"/>
    </source>
</evidence>
<sequence length="146" mass="16666">MEGEIGPTCGESNNSPKTGDPEMPWNAEVFCTELRTCRSRHYLEAHVLMLDLHLQGFAPSGDLTLSCRVHLSLSSDLYLSMLEVHYDDDTSYNDKSKATEENSFRKMVEEKLTHKMEPNKESQEIQMASQLELFQALKVVNPRDKN</sequence>
<gene>
    <name evidence="2" type="ORF">HPG69_006730</name>
</gene>
<protein>
    <submittedName>
        <fullName evidence="2">Uncharacterized protein</fullName>
    </submittedName>
</protein>
<dbReference type="EMBL" id="JACDTQ010001259">
    <property type="protein sequence ID" value="KAF5923559.1"/>
    <property type="molecule type" value="Genomic_DNA"/>
</dbReference>
<evidence type="ECO:0000256" key="1">
    <source>
        <dbReference type="SAM" id="MobiDB-lite"/>
    </source>
</evidence>
<keyword evidence="3" id="KW-1185">Reference proteome</keyword>
<comment type="caution">
    <text evidence="2">The sequence shown here is derived from an EMBL/GenBank/DDBJ whole genome shotgun (WGS) entry which is preliminary data.</text>
</comment>
<dbReference type="GO" id="GO:0031110">
    <property type="term" value="P:regulation of microtubule polymerization or depolymerization"/>
    <property type="evidence" value="ECO:0007669"/>
    <property type="project" value="InterPro"/>
</dbReference>